<dbReference type="Proteomes" id="UP000178379">
    <property type="component" value="Unassembled WGS sequence"/>
</dbReference>
<sequence length="89" mass="9096">MNKNLGIIMNVAIGGLIATGVLTSGNAVAAAKEKPEKCYGVVKAGKNDCQTSNTACQGSAKKDGQGDAWIYLPRGTCEKLVGASLKPKA</sequence>
<evidence type="ECO:0000313" key="3">
    <source>
        <dbReference type="Proteomes" id="UP000178379"/>
    </source>
</evidence>
<dbReference type="STRING" id="1817756.A2140_00710"/>
<name>A0A1F6T547_9PROT</name>
<dbReference type="InterPro" id="IPR018740">
    <property type="entry name" value="DUF2282_membr"/>
</dbReference>
<dbReference type="Pfam" id="PF10048">
    <property type="entry name" value="DUF2282"/>
    <property type="match status" value="1"/>
</dbReference>
<comment type="caution">
    <text evidence="2">The sequence shown here is derived from an EMBL/GenBank/DDBJ whole genome shotgun (WGS) entry which is preliminary data.</text>
</comment>
<reference evidence="2 3" key="1">
    <citation type="journal article" date="2016" name="Nat. Commun.">
        <title>Thousands of microbial genomes shed light on interconnected biogeochemical processes in an aquifer system.</title>
        <authorList>
            <person name="Anantharaman K."/>
            <person name="Brown C.T."/>
            <person name="Hug L.A."/>
            <person name="Sharon I."/>
            <person name="Castelle C.J."/>
            <person name="Probst A.J."/>
            <person name="Thomas B.C."/>
            <person name="Singh A."/>
            <person name="Wilkins M.J."/>
            <person name="Karaoz U."/>
            <person name="Brodie E.L."/>
            <person name="Williams K.H."/>
            <person name="Hubbard S.S."/>
            <person name="Banfield J.F."/>
        </authorList>
    </citation>
    <scope>NUCLEOTIDE SEQUENCE [LARGE SCALE GENOMIC DNA]</scope>
</reference>
<feature type="signal peptide" evidence="1">
    <location>
        <begin position="1"/>
        <end position="29"/>
    </location>
</feature>
<organism evidence="2 3">
    <name type="scientific">Candidatus Muproteobacteria bacterium RBG_16_62_13</name>
    <dbReference type="NCBI Taxonomy" id="1817756"/>
    <lineage>
        <taxon>Bacteria</taxon>
        <taxon>Pseudomonadati</taxon>
        <taxon>Pseudomonadota</taxon>
        <taxon>Candidatus Muproteobacteria</taxon>
    </lineage>
</organism>
<dbReference type="EMBL" id="MFSQ01000058">
    <property type="protein sequence ID" value="OGI40264.1"/>
    <property type="molecule type" value="Genomic_DNA"/>
</dbReference>
<protein>
    <recommendedName>
        <fullName evidence="4">Signal peptidase</fullName>
    </recommendedName>
</protein>
<keyword evidence="1" id="KW-0732">Signal</keyword>
<proteinExistence type="predicted"/>
<evidence type="ECO:0008006" key="4">
    <source>
        <dbReference type="Google" id="ProtNLM"/>
    </source>
</evidence>
<dbReference type="AlphaFoldDB" id="A0A1F6T547"/>
<feature type="chain" id="PRO_5009526566" description="Signal peptidase" evidence="1">
    <location>
        <begin position="30"/>
        <end position="89"/>
    </location>
</feature>
<gene>
    <name evidence="2" type="ORF">A2140_00710</name>
</gene>
<accession>A0A1F6T547</accession>
<evidence type="ECO:0000313" key="2">
    <source>
        <dbReference type="EMBL" id="OGI40264.1"/>
    </source>
</evidence>
<evidence type="ECO:0000256" key="1">
    <source>
        <dbReference type="SAM" id="SignalP"/>
    </source>
</evidence>